<dbReference type="HOGENOM" id="CLU_2811989_0_0_1"/>
<dbReference type="EMBL" id="KL198017">
    <property type="protein sequence ID" value="KDQ20781.1"/>
    <property type="molecule type" value="Genomic_DNA"/>
</dbReference>
<reference evidence="3" key="1">
    <citation type="journal article" date="2014" name="Proc. Natl. Acad. Sci. U.S.A.">
        <title>Extensive sampling of basidiomycete genomes demonstrates inadequacy of the white-rot/brown-rot paradigm for wood decay fungi.</title>
        <authorList>
            <person name="Riley R."/>
            <person name="Salamov A.A."/>
            <person name="Brown D.W."/>
            <person name="Nagy L.G."/>
            <person name="Floudas D."/>
            <person name="Held B.W."/>
            <person name="Levasseur A."/>
            <person name="Lombard V."/>
            <person name="Morin E."/>
            <person name="Otillar R."/>
            <person name="Lindquist E.A."/>
            <person name="Sun H."/>
            <person name="LaButti K.M."/>
            <person name="Schmutz J."/>
            <person name="Jabbour D."/>
            <person name="Luo H."/>
            <person name="Baker S.E."/>
            <person name="Pisabarro A.G."/>
            <person name="Walton J.D."/>
            <person name="Blanchette R.A."/>
            <person name="Henrissat B."/>
            <person name="Martin F."/>
            <person name="Cullen D."/>
            <person name="Hibbett D.S."/>
            <person name="Grigoriev I.V."/>
        </authorList>
    </citation>
    <scope>NUCLEOTIDE SEQUENCE [LARGE SCALE GENOMIC DNA]</scope>
    <source>
        <strain evidence="3">FD-172 SS1</strain>
    </source>
</reference>
<feature type="transmembrane region" description="Helical" evidence="1">
    <location>
        <begin position="18"/>
        <end position="35"/>
    </location>
</feature>
<evidence type="ECO:0000256" key="1">
    <source>
        <dbReference type="SAM" id="Phobius"/>
    </source>
</evidence>
<keyword evidence="1" id="KW-0472">Membrane</keyword>
<gene>
    <name evidence="2" type="ORF">BOTBODRAFT_318424</name>
</gene>
<dbReference type="InParanoid" id="A0A067NAI1"/>
<dbReference type="Proteomes" id="UP000027195">
    <property type="component" value="Unassembled WGS sequence"/>
</dbReference>
<evidence type="ECO:0000313" key="3">
    <source>
        <dbReference type="Proteomes" id="UP000027195"/>
    </source>
</evidence>
<keyword evidence="3" id="KW-1185">Reference proteome</keyword>
<sequence length="67" mass="7604">MEVLVQIGPAYPFLSSEYLGLLIFSVLVRAIVLSLNKLHNILMPLPPMGARIHVYMSELVIPNCRRR</sequence>
<organism evidence="2 3">
    <name type="scientific">Botryobasidium botryosum (strain FD-172 SS1)</name>
    <dbReference type="NCBI Taxonomy" id="930990"/>
    <lineage>
        <taxon>Eukaryota</taxon>
        <taxon>Fungi</taxon>
        <taxon>Dikarya</taxon>
        <taxon>Basidiomycota</taxon>
        <taxon>Agaricomycotina</taxon>
        <taxon>Agaricomycetes</taxon>
        <taxon>Cantharellales</taxon>
        <taxon>Botryobasidiaceae</taxon>
        <taxon>Botryobasidium</taxon>
    </lineage>
</organism>
<proteinExistence type="predicted"/>
<keyword evidence="1" id="KW-0812">Transmembrane</keyword>
<protein>
    <submittedName>
        <fullName evidence="2">Uncharacterized protein</fullName>
    </submittedName>
</protein>
<evidence type="ECO:0000313" key="2">
    <source>
        <dbReference type="EMBL" id="KDQ20781.1"/>
    </source>
</evidence>
<accession>A0A067NAI1</accession>
<dbReference type="AlphaFoldDB" id="A0A067NAI1"/>
<keyword evidence="1" id="KW-1133">Transmembrane helix</keyword>
<name>A0A067NAI1_BOTB1</name>